<organism evidence="2 3">
    <name type="scientific">Paenibacillus methanolicus</name>
    <dbReference type="NCBI Taxonomy" id="582686"/>
    <lineage>
        <taxon>Bacteria</taxon>
        <taxon>Bacillati</taxon>
        <taxon>Bacillota</taxon>
        <taxon>Bacilli</taxon>
        <taxon>Bacillales</taxon>
        <taxon>Paenibacillaceae</taxon>
        <taxon>Paenibacillus</taxon>
    </lineage>
</organism>
<dbReference type="Proteomes" id="UP000323257">
    <property type="component" value="Unassembled WGS sequence"/>
</dbReference>
<gene>
    <name evidence="2" type="ORF">BCM02_102595</name>
</gene>
<protein>
    <submittedName>
        <fullName evidence="2">Uncharacterized protein</fullName>
    </submittedName>
</protein>
<dbReference type="OrthoDB" id="2612455at2"/>
<name>A0A5S5CFT1_9BACL</name>
<accession>A0A5S5CFT1</accession>
<proteinExistence type="predicted"/>
<keyword evidence="1" id="KW-0472">Membrane</keyword>
<dbReference type="EMBL" id="VNHS01000002">
    <property type="protein sequence ID" value="TYP78019.1"/>
    <property type="molecule type" value="Genomic_DNA"/>
</dbReference>
<dbReference type="RefSeq" id="WP_148928487.1">
    <property type="nucleotide sequence ID" value="NZ_VNHS01000002.1"/>
</dbReference>
<keyword evidence="1" id="KW-0812">Transmembrane</keyword>
<sequence>MTEANSPKRSYFVPVLLLLLVVSLTGNVILYTRTIVHTQDERAERGEAIMNAGYQTKQHIADVLHTIELLTNSADIASRLEAKSRLADAFDDRPEVEYFFAEAEASGDKPLQDGARSPKDFLAGVELGLEQAGNHEGELTRGERDYLTMLGGVYAKLQETASDLIYDGEVPKRDEALTAQADKRWIEIAAALIAIMNEPERLELEP</sequence>
<keyword evidence="1" id="KW-1133">Transmembrane helix</keyword>
<evidence type="ECO:0000313" key="2">
    <source>
        <dbReference type="EMBL" id="TYP78019.1"/>
    </source>
</evidence>
<dbReference type="AlphaFoldDB" id="A0A5S5CFT1"/>
<evidence type="ECO:0000256" key="1">
    <source>
        <dbReference type="SAM" id="Phobius"/>
    </source>
</evidence>
<reference evidence="2 3" key="1">
    <citation type="submission" date="2019-07" db="EMBL/GenBank/DDBJ databases">
        <title>Genomic Encyclopedia of Type Strains, Phase III (KMG-III): the genomes of soil and plant-associated and newly described type strains.</title>
        <authorList>
            <person name="Whitman W."/>
        </authorList>
    </citation>
    <scope>NUCLEOTIDE SEQUENCE [LARGE SCALE GENOMIC DNA]</scope>
    <source>
        <strain evidence="2 3">BL24</strain>
    </source>
</reference>
<feature type="transmembrane region" description="Helical" evidence="1">
    <location>
        <begin position="12"/>
        <end position="32"/>
    </location>
</feature>
<comment type="caution">
    <text evidence="2">The sequence shown here is derived from an EMBL/GenBank/DDBJ whole genome shotgun (WGS) entry which is preliminary data.</text>
</comment>
<evidence type="ECO:0000313" key="3">
    <source>
        <dbReference type="Proteomes" id="UP000323257"/>
    </source>
</evidence>
<keyword evidence="3" id="KW-1185">Reference proteome</keyword>